<keyword evidence="3" id="KW-1185">Reference proteome</keyword>
<dbReference type="EMBL" id="JAVRJZ010000090">
    <property type="protein sequence ID" value="KAK2703479.1"/>
    <property type="molecule type" value="Genomic_DNA"/>
</dbReference>
<evidence type="ECO:0000256" key="1">
    <source>
        <dbReference type="SAM" id="MobiDB-lite"/>
    </source>
</evidence>
<name>A0AA88HAJ7_ARTSF</name>
<evidence type="ECO:0000313" key="3">
    <source>
        <dbReference type="Proteomes" id="UP001187531"/>
    </source>
</evidence>
<dbReference type="AlphaFoldDB" id="A0AA88HAJ7"/>
<evidence type="ECO:0000313" key="2">
    <source>
        <dbReference type="EMBL" id="KAK2703479.1"/>
    </source>
</evidence>
<organism evidence="2 3">
    <name type="scientific">Artemia franciscana</name>
    <name type="common">Brine shrimp</name>
    <name type="synonym">Artemia sanfranciscana</name>
    <dbReference type="NCBI Taxonomy" id="6661"/>
    <lineage>
        <taxon>Eukaryota</taxon>
        <taxon>Metazoa</taxon>
        <taxon>Ecdysozoa</taxon>
        <taxon>Arthropoda</taxon>
        <taxon>Crustacea</taxon>
        <taxon>Branchiopoda</taxon>
        <taxon>Anostraca</taxon>
        <taxon>Artemiidae</taxon>
        <taxon>Artemia</taxon>
    </lineage>
</organism>
<accession>A0AA88HAJ7</accession>
<feature type="region of interest" description="Disordered" evidence="1">
    <location>
        <begin position="43"/>
        <end position="98"/>
    </location>
</feature>
<protein>
    <submittedName>
        <fullName evidence="2">Uncharacterized protein</fullName>
    </submittedName>
</protein>
<dbReference type="Proteomes" id="UP001187531">
    <property type="component" value="Unassembled WGS sequence"/>
</dbReference>
<comment type="caution">
    <text evidence="2">The sequence shown here is derived from an EMBL/GenBank/DDBJ whole genome shotgun (WGS) entry which is preliminary data.</text>
</comment>
<feature type="compositionally biased region" description="Polar residues" evidence="1">
    <location>
        <begin position="70"/>
        <end position="79"/>
    </location>
</feature>
<reference evidence="2" key="1">
    <citation type="submission" date="2023-07" db="EMBL/GenBank/DDBJ databases">
        <title>Chromosome-level genome assembly of Artemia franciscana.</title>
        <authorList>
            <person name="Jo E."/>
        </authorList>
    </citation>
    <scope>NUCLEOTIDE SEQUENCE</scope>
    <source>
        <tissue evidence="2">Whole body</tissue>
    </source>
</reference>
<proteinExistence type="predicted"/>
<gene>
    <name evidence="2" type="ORF">QYM36_018071</name>
</gene>
<sequence>MKRAGTSREETITRLALEIAKERQVGTLVCDFVDNGSILVDRSQVNQEMDSERAGRNYEGQEQEHDGNHFSDQNSCSKCNTKRKRNRSKGRRKDNNKRKHSFIEDYCDTCCKKHCKEFDVELESKSVKVSEVKAMPPEANS</sequence>
<feature type="compositionally biased region" description="Basic residues" evidence="1">
    <location>
        <begin position="80"/>
        <end position="98"/>
    </location>
</feature>